<gene>
    <name evidence="1" type="ORF">C5S46_04410</name>
</gene>
<proteinExistence type="predicted"/>
<organism evidence="1 2">
    <name type="scientific">Candidatus Methanomarinus sp</name>
    <dbReference type="NCBI Taxonomy" id="3386244"/>
    <lineage>
        <taxon>Archaea</taxon>
        <taxon>Methanobacteriati</taxon>
        <taxon>Methanobacteriota</taxon>
        <taxon>Stenosarchaea group</taxon>
        <taxon>Methanomicrobia</taxon>
        <taxon>Methanosarcinales</taxon>
        <taxon>ANME-2 cluster</taxon>
        <taxon>Candidatus Methanocomedenaceae</taxon>
        <taxon>Candidatus Methanomarinus</taxon>
    </lineage>
</organism>
<name>A0AC61SAL2_9EURY</name>
<comment type="caution">
    <text evidence="1">The sequence shown here is derived from an EMBL/GenBank/DDBJ whole genome shotgun (WGS) entry which is preliminary data.</text>
</comment>
<dbReference type="Proteomes" id="UP000315423">
    <property type="component" value="Unassembled WGS sequence"/>
</dbReference>
<sequence length="342" mass="39294">MDKEINVLFKVMGSPEIGLGHVMRSLEQANEIKKDLKGKIFFHCNEKVVEKIKDKYTAFTTNENVDVHKDIADKISRYDIDILIIDQIEENMELCKSTKLKKPEILTVALDYFNYENRYLDVIINLYNHNLNVPDPNSEFMGGYYEGIKYAIIRDSFKKYIGREKRIGKNINEILITFGGSDLKGNTIKVLNLLNKMADTAKVNVVIGPMFKNEDRIIEIAKTRDEYEIYREVENMEDLIFSADLGFIGSGTTLMEFCALGTPAIVMPQNENEERFASIFERNNAIHVLKEYHSMGKKMSATKKVFGSEEIREEMSSCQKQLIDGNGKKRIKKIILSKAKLE</sequence>
<evidence type="ECO:0000313" key="2">
    <source>
        <dbReference type="Proteomes" id="UP000315423"/>
    </source>
</evidence>
<evidence type="ECO:0000313" key="1">
    <source>
        <dbReference type="EMBL" id="TKY91709.1"/>
    </source>
</evidence>
<reference evidence="1" key="1">
    <citation type="submission" date="2018-09" db="EMBL/GenBank/DDBJ databases">
        <title>A genomic encyclopedia of anaerobic methanotrophic archaea.</title>
        <authorList>
            <person name="Skennerton C.T."/>
            <person name="Chadwick G.L."/>
            <person name="Laso-Perez R."/>
            <person name="Leu A.O."/>
            <person name="Speth D.R."/>
            <person name="Yu H."/>
            <person name="Morgan-Lang C."/>
            <person name="Hatzenpichler R."/>
            <person name="Goudeau D."/>
            <person name="Malmstrom R."/>
            <person name="Woyke T."/>
            <person name="Hallam S."/>
            <person name="Tyson G.W."/>
            <person name="Wegener G."/>
            <person name="Boetius A."/>
            <person name="Orphan V.J."/>
        </authorList>
    </citation>
    <scope>NUCLEOTIDE SEQUENCE</scope>
    <source>
        <strain evidence="1">CONS3730D10UFb2</strain>
    </source>
</reference>
<accession>A0AC61SAL2</accession>
<protein>
    <submittedName>
        <fullName evidence="1">Uncharacterized protein</fullName>
    </submittedName>
</protein>
<dbReference type="EMBL" id="QYBA01000143">
    <property type="protein sequence ID" value="TKY91709.1"/>
    <property type="molecule type" value="Genomic_DNA"/>
</dbReference>